<evidence type="ECO:0000256" key="1">
    <source>
        <dbReference type="ARBA" id="ARBA00003937"/>
    </source>
</evidence>
<dbReference type="GO" id="GO:0000287">
    <property type="term" value="F:magnesium ion binding"/>
    <property type="evidence" value="ECO:0007669"/>
    <property type="project" value="InterPro"/>
</dbReference>
<feature type="binding site" evidence="12">
    <location>
        <position position="155"/>
    </location>
    <ligand>
        <name>CoA</name>
        <dbReference type="ChEBI" id="CHEBI:57287"/>
    </ligand>
</feature>
<comment type="cofactor">
    <cofactor evidence="13">
        <name>Mg(2+)</name>
        <dbReference type="ChEBI" id="CHEBI:18420"/>
    </cofactor>
</comment>
<sequence length="201" mass="22704">MFDTTLLSTSTIAVKLVEEKKDFLTEEKVLLEETSLIKAKWSPVKQRTFIMGRIAAHNAVRTLGLEDIPILRGRYGIPIWGKGAVGSISHKDTIAVAIVGKSDVYQSVGIDIEERNFLLAKEEYSLFCNEEEIKSIEEGVLSGVVIFSRKEAILKALSTIDTNMYTLKDIDSIHFQETYSKLYLSCIYYKSYIVNICYVSK</sequence>
<feature type="binding site" evidence="13">
    <location>
        <position position="113"/>
    </location>
    <ligand>
        <name>Mg(2+)</name>
        <dbReference type="ChEBI" id="CHEBI:18420"/>
    </ligand>
</feature>
<dbReference type="EMBL" id="AZJH01000039">
    <property type="protein sequence ID" value="ETD26030.1"/>
    <property type="molecule type" value="Genomic_DNA"/>
</dbReference>
<reference evidence="16 17" key="1">
    <citation type="submission" date="2013-10" db="EMBL/GenBank/DDBJ databases">
        <title>The Genome Sequence of Prevotella nigrescens CC14M.</title>
        <authorList>
            <consortium name="The Broad Institute Genomics Platform"/>
            <person name="Earl A."/>
            <person name="Allen-Vercoe E."/>
            <person name="Daigneault M."/>
            <person name="Young S.K."/>
            <person name="Zeng Q."/>
            <person name="Gargeya S."/>
            <person name="Fitzgerald M."/>
            <person name="Abouelleil A."/>
            <person name="Alvarado L."/>
            <person name="Chapman S.B."/>
            <person name="Gainer-Dewar J."/>
            <person name="Goldberg J."/>
            <person name="Griggs A."/>
            <person name="Gujja S."/>
            <person name="Hansen M."/>
            <person name="Howarth C."/>
            <person name="Imamovic A."/>
            <person name="Ireland A."/>
            <person name="Larimer J."/>
            <person name="McCowan C."/>
            <person name="Murphy C."/>
            <person name="Pearson M."/>
            <person name="Poon T.W."/>
            <person name="Priest M."/>
            <person name="Roberts A."/>
            <person name="Saif S."/>
            <person name="Shea T."/>
            <person name="Sykes S."/>
            <person name="Wortman J."/>
            <person name="Nusbaum C."/>
            <person name="Birren B."/>
        </authorList>
    </citation>
    <scope>NUCLEOTIDE SEQUENCE [LARGE SCALE GENOMIC DNA]</scope>
    <source>
        <strain evidence="16 17">CC14M</strain>
    </source>
</reference>
<evidence type="ECO:0000313" key="17">
    <source>
        <dbReference type="Proteomes" id="UP000018727"/>
    </source>
</evidence>
<dbReference type="RefSeq" id="WP_004342572.1">
    <property type="nucleotide sequence ID" value="NZ_KI669428.1"/>
</dbReference>
<dbReference type="Pfam" id="PF17837">
    <property type="entry name" value="4PPT_N"/>
    <property type="match status" value="1"/>
</dbReference>
<dbReference type="InterPro" id="IPR037143">
    <property type="entry name" value="4-PPantetheinyl_Trfase_dom_sf"/>
</dbReference>
<evidence type="ECO:0000256" key="5">
    <source>
        <dbReference type="ARBA" id="ARBA00019087"/>
    </source>
</evidence>
<organism evidence="16 17">
    <name type="scientific">Prevotella nigrescens CC14M</name>
    <dbReference type="NCBI Taxonomy" id="1073366"/>
    <lineage>
        <taxon>Bacteria</taxon>
        <taxon>Pseudomonadati</taxon>
        <taxon>Bacteroidota</taxon>
        <taxon>Bacteroidia</taxon>
        <taxon>Bacteroidales</taxon>
        <taxon>Prevotellaceae</taxon>
        <taxon>Prevotella</taxon>
    </lineage>
</organism>
<feature type="binding site" evidence="12">
    <location>
        <begin position="89"/>
        <end position="90"/>
    </location>
    <ligand>
        <name>CoA</name>
        <dbReference type="ChEBI" id="CHEBI:57287"/>
    </ligand>
</feature>
<keyword evidence="13" id="KW-0479">Metal-binding</keyword>
<dbReference type="PRINTS" id="PR01399">
    <property type="entry name" value="ENTSNTHTASED"/>
</dbReference>
<evidence type="ECO:0000256" key="8">
    <source>
        <dbReference type="ARBA" id="ARBA00029894"/>
    </source>
</evidence>
<dbReference type="GO" id="GO:0009366">
    <property type="term" value="C:enterobactin synthetase complex"/>
    <property type="evidence" value="ECO:0007669"/>
    <property type="project" value="InterPro"/>
</dbReference>
<evidence type="ECO:0000259" key="14">
    <source>
        <dbReference type="Pfam" id="PF01648"/>
    </source>
</evidence>
<dbReference type="PANTHER" id="PTHR38096">
    <property type="entry name" value="ENTEROBACTIN SYNTHASE COMPONENT D"/>
    <property type="match status" value="1"/>
</dbReference>
<proteinExistence type="inferred from homology"/>
<dbReference type="InterPro" id="IPR041354">
    <property type="entry name" value="4PPT_N"/>
</dbReference>
<dbReference type="OrthoDB" id="1052720at2"/>
<evidence type="ECO:0000256" key="9">
    <source>
        <dbReference type="ARBA" id="ARBA00031996"/>
    </source>
</evidence>
<feature type="binding site" evidence="12">
    <location>
        <position position="151"/>
    </location>
    <ligand>
        <name>CoA</name>
        <dbReference type="ChEBI" id="CHEBI:57287"/>
    </ligand>
</feature>
<feature type="binding site" evidence="12">
    <location>
        <position position="53"/>
    </location>
    <ligand>
        <name>CoA</name>
        <dbReference type="ChEBI" id="CHEBI:57287"/>
    </ligand>
</feature>
<comment type="subunit">
    <text evidence="4">EntB, EntD, EntE, and EntF form a multienzyme complex called enterobactin synthase.</text>
</comment>
<evidence type="ECO:0000256" key="6">
    <source>
        <dbReference type="ARBA" id="ARBA00022679"/>
    </source>
</evidence>
<feature type="domain" description="4'-phosphopantetheinyl transferase" evidence="14">
    <location>
        <begin position="107"/>
        <end position="178"/>
    </location>
</feature>
<accession>V8CGB6</accession>
<evidence type="ECO:0000259" key="15">
    <source>
        <dbReference type="Pfam" id="PF17837"/>
    </source>
</evidence>
<dbReference type="GO" id="GO:0009239">
    <property type="term" value="P:enterobactin biosynthetic process"/>
    <property type="evidence" value="ECO:0007669"/>
    <property type="project" value="UniProtKB-KW"/>
</dbReference>
<keyword evidence="6" id="KW-0808">Transferase</keyword>
<keyword evidence="13" id="KW-0460">Magnesium</keyword>
<evidence type="ECO:0000256" key="12">
    <source>
        <dbReference type="PIRSR" id="PIRSR603542-1"/>
    </source>
</evidence>
<feature type="binding site" evidence="13">
    <location>
        <position position="111"/>
    </location>
    <ligand>
        <name>Mg(2+)</name>
        <dbReference type="ChEBI" id="CHEBI:18420"/>
    </ligand>
</feature>
<name>V8CGB6_9BACT</name>
<comment type="catalytic activity">
    <reaction evidence="10">
        <text>apo-[aryl-carrier protein] + CoA = holo-[aryl-carrier protein] + adenosine 3',5'-bisphosphate + H(+)</text>
        <dbReference type="Rhea" id="RHEA:48404"/>
        <dbReference type="Rhea" id="RHEA-COMP:15903"/>
        <dbReference type="Rhea" id="RHEA-COMP:17557"/>
        <dbReference type="ChEBI" id="CHEBI:15378"/>
        <dbReference type="ChEBI" id="CHEBI:29999"/>
        <dbReference type="ChEBI" id="CHEBI:57287"/>
        <dbReference type="ChEBI" id="CHEBI:58343"/>
        <dbReference type="ChEBI" id="CHEBI:64479"/>
    </reaction>
</comment>
<dbReference type="HOGENOM" id="CLU_1387850_0_0_10"/>
<keyword evidence="17" id="KW-1185">Reference proteome</keyword>
<evidence type="ECO:0000256" key="2">
    <source>
        <dbReference type="ARBA" id="ARBA00004993"/>
    </source>
</evidence>
<protein>
    <recommendedName>
        <fullName evidence="5">Enterobactin synthase component D</fullName>
    </recommendedName>
    <alternativeName>
        <fullName evidence="8">4'-phosphopantetheinyl transferase EntD</fullName>
    </alternativeName>
    <alternativeName>
        <fullName evidence="9">Enterochelin synthase D</fullName>
    </alternativeName>
</protein>
<evidence type="ECO:0000313" key="16">
    <source>
        <dbReference type="EMBL" id="ETD26030.1"/>
    </source>
</evidence>
<gene>
    <name evidence="16" type="ORF">HMPREF1173_02378</name>
</gene>
<dbReference type="AlphaFoldDB" id="V8CGB6"/>
<dbReference type="Proteomes" id="UP000018727">
    <property type="component" value="Unassembled WGS sequence"/>
</dbReference>
<dbReference type="SUPFAM" id="SSF56214">
    <property type="entry name" value="4'-phosphopantetheinyl transferase"/>
    <property type="match status" value="1"/>
</dbReference>
<feature type="binding site" evidence="12">
    <location>
        <position position="111"/>
    </location>
    <ligand>
        <name>CoA</name>
        <dbReference type="ChEBI" id="CHEBI:57287"/>
    </ligand>
</feature>
<evidence type="ECO:0000256" key="13">
    <source>
        <dbReference type="PIRSR" id="PIRSR603542-2"/>
    </source>
</evidence>
<evidence type="ECO:0000256" key="10">
    <source>
        <dbReference type="ARBA" id="ARBA00049176"/>
    </source>
</evidence>
<evidence type="ECO:0000256" key="7">
    <source>
        <dbReference type="ARBA" id="ARBA00023191"/>
    </source>
</evidence>
<comment type="function">
    <text evidence="1">Involved in the biosynthesis of the siderophore enterobactin (enterochelin), which is a macrocyclic trimeric lactone of N-(2,3-dihydroxybenzoyl)-serine. The serine trilactone serves as a scaffolding for the three catechol functionalities that provide hexadentate coordination for the tightly ligated iron(2+) atoms. Plays an essential role in the assembly of the enterobactin by catalyzing the transfer of the 4'-phosphopantetheine (Ppant) moiety from coenzyme A to the apo-domains of both EntB (ArCP domain) and EntF (PCP domain) to yield their holo-forms which make them competent for the activation of 2,3-dihydroxybenzoate (DHB) and L-serine, respectively.</text>
</comment>
<dbReference type="GO" id="GO:0005886">
    <property type="term" value="C:plasma membrane"/>
    <property type="evidence" value="ECO:0007669"/>
    <property type="project" value="TreeGrafter"/>
</dbReference>
<evidence type="ECO:0000256" key="11">
    <source>
        <dbReference type="ARBA" id="ARBA00049191"/>
    </source>
</evidence>
<comment type="similarity">
    <text evidence="3">Belongs to the P-Pant transferase superfamily. EntD family.</text>
</comment>
<dbReference type="Gene3D" id="3.90.470.20">
    <property type="entry name" value="4'-phosphopantetheinyl transferase domain"/>
    <property type="match status" value="1"/>
</dbReference>
<evidence type="ECO:0000256" key="3">
    <source>
        <dbReference type="ARBA" id="ARBA00008342"/>
    </source>
</evidence>
<dbReference type="Pfam" id="PF01648">
    <property type="entry name" value="ACPS"/>
    <property type="match status" value="1"/>
</dbReference>
<comment type="catalytic activity">
    <reaction evidence="11">
        <text>apo-[peptidyl-carrier protein] + CoA = holo-[peptidyl-carrier protein] + adenosine 3',5'-bisphosphate + H(+)</text>
        <dbReference type="Rhea" id="RHEA:46228"/>
        <dbReference type="Rhea" id="RHEA-COMP:11479"/>
        <dbReference type="Rhea" id="RHEA-COMP:11480"/>
        <dbReference type="ChEBI" id="CHEBI:15378"/>
        <dbReference type="ChEBI" id="CHEBI:29999"/>
        <dbReference type="ChEBI" id="CHEBI:57287"/>
        <dbReference type="ChEBI" id="CHEBI:58343"/>
        <dbReference type="ChEBI" id="CHEBI:64479"/>
    </reaction>
</comment>
<dbReference type="InterPro" id="IPR008278">
    <property type="entry name" value="4-PPantetheinyl_Trfase_dom"/>
</dbReference>
<dbReference type="InterPro" id="IPR003542">
    <property type="entry name" value="Enbac_synth_compD-like"/>
</dbReference>
<dbReference type="PANTHER" id="PTHR38096:SF1">
    <property type="entry name" value="ENTEROBACTIN SYNTHASE COMPONENT D"/>
    <property type="match status" value="1"/>
</dbReference>
<feature type="binding site" evidence="13">
    <location>
        <position position="112"/>
    </location>
    <ligand>
        <name>Mg(2+)</name>
        <dbReference type="ChEBI" id="CHEBI:18420"/>
    </ligand>
</feature>
<dbReference type="PATRIC" id="fig|1073366.3.peg.2440"/>
<comment type="caution">
    <text evidence="16">The sequence shown here is derived from an EMBL/GenBank/DDBJ whole genome shotgun (WGS) entry which is preliminary data.</text>
</comment>
<comment type="pathway">
    <text evidence="2">Siderophore biosynthesis; enterobactin biosynthesis.</text>
</comment>
<evidence type="ECO:0000256" key="4">
    <source>
        <dbReference type="ARBA" id="ARBA00011503"/>
    </source>
</evidence>
<keyword evidence="7" id="KW-0259">Enterobactin biosynthesis</keyword>
<dbReference type="GO" id="GO:0008897">
    <property type="term" value="F:holo-[acyl-carrier-protein] synthase activity"/>
    <property type="evidence" value="ECO:0007669"/>
    <property type="project" value="InterPro"/>
</dbReference>
<feature type="domain" description="4'-phosphopantetheinyl transferase N-terminal" evidence="15">
    <location>
        <begin position="39"/>
        <end position="99"/>
    </location>
</feature>